<feature type="coiled-coil region" evidence="1">
    <location>
        <begin position="1"/>
        <end position="28"/>
    </location>
</feature>
<reference evidence="3" key="1">
    <citation type="submission" date="2021-03" db="EMBL/GenBank/DDBJ databases">
        <authorList>
            <person name="Bekaert M."/>
        </authorList>
    </citation>
    <scope>NUCLEOTIDE SEQUENCE</scope>
</reference>
<dbReference type="EMBL" id="CAJPWZ010002043">
    <property type="protein sequence ID" value="CAG2229991.1"/>
    <property type="molecule type" value="Genomic_DNA"/>
</dbReference>
<accession>A0A8S3T931</accession>
<proteinExistence type="predicted"/>
<name>A0A8S3T931_MYTED</name>
<feature type="region of interest" description="Disordered" evidence="2">
    <location>
        <begin position="122"/>
        <end position="153"/>
    </location>
</feature>
<comment type="caution">
    <text evidence="3">The sequence shown here is derived from an EMBL/GenBank/DDBJ whole genome shotgun (WGS) entry which is preliminary data.</text>
</comment>
<dbReference type="AlphaFoldDB" id="A0A8S3T931"/>
<sequence>MNEKFSEITKLKSDVEKLEKVVQSLDTNINSEIMSTVVKQLAWLGENIKMDLDRCENSKKVYQDSLIILNRIEVTHKLLAQTVNAVNMNHVVEELRVSQAEIRETNKKIDKIDSDLRKNQMCKSHDTSVSQNDQSEDFRGDRNDHSVNEHNKL</sequence>
<feature type="compositionally biased region" description="Basic and acidic residues" evidence="2">
    <location>
        <begin position="136"/>
        <end position="153"/>
    </location>
</feature>
<dbReference type="OrthoDB" id="6175895at2759"/>
<dbReference type="Proteomes" id="UP000683360">
    <property type="component" value="Unassembled WGS sequence"/>
</dbReference>
<evidence type="ECO:0000256" key="1">
    <source>
        <dbReference type="SAM" id="Coils"/>
    </source>
</evidence>
<protein>
    <submittedName>
        <fullName evidence="3">Uncharacterized protein</fullName>
    </submittedName>
</protein>
<gene>
    <name evidence="3" type="ORF">MEDL_42870</name>
</gene>
<evidence type="ECO:0000313" key="4">
    <source>
        <dbReference type="Proteomes" id="UP000683360"/>
    </source>
</evidence>
<evidence type="ECO:0000313" key="3">
    <source>
        <dbReference type="EMBL" id="CAG2229991.1"/>
    </source>
</evidence>
<keyword evidence="4" id="KW-1185">Reference proteome</keyword>
<keyword evidence="1" id="KW-0175">Coiled coil</keyword>
<organism evidence="3 4">
    <name type="scientific">Mytilus edulis</name>
    <name type="common">Blue mussel</name>
    <dbReference type="NCBI Taxonomy" id="6550"/>
    <lineage>
        <taxon>Eukaryota</taxon>
        <taxon>Metazoa</taxon>
        <taxon>Spiralia</taxon>
        <taxon>Lophotrochozoa</taxon>
        <taxon>Mollusca</taxon>
        <taxon>Bivalvia</taxon>
        <taxon>Autobranchia</taxon>
        <taxon>Pteriomorphia</taxon>
        <taxon>Mytilida</taxon>
        <taxon>Mytiloidea</taxon>
        <taxon>Mytilidae</taxon>
        <taxon>Mytilinae</taxon>
        <taxon>Mytilus</taxon>
    </lineage>
</organism>
<evidence type="ECO:0000256" key="2">
    <source>
        <dbReference type="SAM" id="MobiDB-lite"/>
    </source>
</evidence>